<evidence type="ECO:0000256" key="1">
    <source>
        <dbReference type="SAM" id="MobiDB-lite"/>
    </source>
</evidence>
<name>A0ABD0ZHH1_9HEMI</name>
<accession>A0ABD0ZHH1</accession>
<dbReference type="Proteomes" id="UP001558652">
    <property type="component" value="Unassembled WGS sequence"/>
</dbReference>
<keyword evidence="3" id="KW-1185">Reference proteome</keyword>
<sequence length="269" mass="30327">MASKRRNMFYQNNKQETTEIVAGVVDFIEPAGAGPMAFKFRKVLIRSAPCGTLQRRREIGAGPFDVLMCRLVKRGRCKSAPASCPTADIGLPHRKAHVAAAGDAGHNYMDCSKTELCIETGRRLSDRFKEHLAAFKLNKLTSYYATHLINSNHEPGPPEKTLTLIRKGNKGTRLNVTENLEIYKHSRNNRVLNDCINSEANILFKQILTGKRKRESDDEGSQVQQNKRNKGHRKRNANEVGNMALPDPKRVKEEGNIKRYLYPIESVVL</sequence>
<feature type="region of interest" description="Disordered" evidence="1">
    <location>
        <begin position="211"/>
        <end position="250"/>
    </location>
</feature>
<organism evidence="2 3">
    <name type="scientific">Ranatra chinensis</name>
    <dbReference type="NCBI Taxonomy" id="642074"/>
    <lineage>
        <taxon>Eukaryota</taxon>
        <taxon>Metazoa</taxon>
        <taxon>Ecdysozoa</taxon>
        <taxon>Arthropoda</taxon>
        <taxon>Hexapoda</taxon>
        <taxon>Insecta</taxon>
        <taxon>Pterygota</taxon>
        <taxon>Neoptera</taxon>
        <taxon>Paraneoptera</taxon>
        <taxon>Hemiptera</taxon>
        <taxon>Heteroptera</taxon>
        <taxon>Panheteroptera</taxon>
        <taxon>Nepomorpha</taxon>
        <taxon>Nepidae</taxon>
        <taxon>Ranatrinae</taxon>
        <taxon>Ranatra</taxon>
    </lineage>
</organism>
<evidence type="ECO:0000313" key="2">
    <source>
        <dbReference type="EMBL" id="KAL1139544.1"/>
    </source>
</evidence>
<dbReference type="EMBL" id="JBFDAA010000002">
    <property type="protein sequence ID" value="KAL1139544.1"/>
    <property type="molecule type" value="Genomic_DNA"/>
</dbReference>
<gene>
    <name evidence="2" type="ORF">AAG570_006527</name>
</gene>
<dbReference type="AlphaFoldDB" id="A0ABD0ZHH1"/>
<comment type="caution">
    <text evidence="2">The sequence shown here is derived from an EMBL/GenBank/DDBJ whole genome shotgun (WGS) entry which is preliminary data.</text>
</comment>
<reference evidence="2 3" key="1">
    <citation type="submission" date="2024-07" db="EMBL/GenBank/DDBJ databases">
        <title>Chromosome-level genome assembly of the water stick insect Ranatra chinensis (Heteroptera: Nepidae).</title>
        <authorList>
            <person name="Liu X."/>
        </authorList>
    </citation>
    <scope>NUCLEOTIDE SEQUENCE [LARGE SCALE GENOMIC DNA]</scope>
    <source>
        <strain evidence="2">Cailab_2021Rc</strain>
        <tissue evidence="2">Muscle</tissue>
    </source>
</reference>
<proteinExistence type="predicted"/>
<evidence type="ECO:0000313" key="3">
    <source>
        <dbReference type="Proteomes" id="UP001558652"/>
    </source>
</evidence>
<protein>
    <submittedName>
        <fullName evidence="2">Uncharacterized protein</fullName>
    </submittedName>
</protein>